<feature type="transmembrane region" description="Helical" evidence="10">
    <location>
        <begin position="52"/>
        <end position="72"/>
    </location>
</feature>
<evidence type="ECO:0000256" key="7">
    <source>
        <dbReference type="ARBA" id="ARBA00023136"/>
    </source>
</evidence>
<keyword evidence="5 10" id="KW-0552">Olfaction</keyword>
<evidence type="ECO:0000256" key="3">
    <source>
        <dbReference type="ARBA" id="ARBA00022606"/>
    </source>
</evidence>
<comment type="subcellular location">
    <subcellularLocation>
        <location evidence="1 10">Cell membrane</location>
        <topology evidence="1 10">Multi-pass membrane protein</topology>
    </subcellularLocation>
</comment>
<dbReference type="GO" id="GO:0005549">
    <property type="term" value="F:odorant binding"/>
    <property type="evidence" value="ECO:0007669"/>
    <property type="project" value="InterPro"/>
</dbReference>
<feature type="transmembrane region" description="Helical" evidence="10">
    <location>
        <begin position="139"/>
        <end position="160"/>
    </location>
</feature>
<comment type="caution">
    <text evidence="11">The sequence shown here is derived from an EMBL/GenBank/DDBJ whole genome shotgun (WGS) entry which is preliminary data.</text>
</comment>
<keyword evidence="8 10" id="KW-0675">Receptor</keyword>
<organism evidence="11 12">
    <name type="scientific">Popillia japonica</name>
    <name type="common">Japanese beetle</name>
    <dbReference type="NCBI Taxonomy" id="7064"/>
    <lineage>
        <taxon>Eukaryota</taxon>
        <taxon>Metazoa</taxon>
        <taxon>Ecdysozoa</taxon>
        <taxon>Arthropoda</taxon>
        <taxon>Hexapoda</taxon>
        <taxon>Insecta</taxon>
        <taxon>Pterygota</taxon>
        <taxon>Neoptera</taxon>
        <taxon>Endopterygota</taxon>
        <taxon>Coleoptera</taxon>
        <taxon>Polyphaga</taxon>
        <taxon>Scarabaeiformia</taxon>
        <taxon>Scarabaeidae</taxon>
        <taxon>Rutelinae</taxon>
        <taxon>Popillia</taxon>
    </lineage>
</organism>
<gene>
    <name evidence="11" type="ORF">QE152_g32676</name>
</gene>
<comment type="caution">
    <text evidence="10">Lacks conserved residue(s) required for the propagation of feature annotation.</text>
</comment>
<name>A0AAW1IYI3_POPJA</name>
<keyword evidence="12" id="KW-1185">Reference proteome</keyword>
<feature type="transmembrane region" description="Helical" evidence="10">
    <location>
        <begin position="205"/>
        <end position="223"/>
    </location>
</feature>
<evidence type="ECO:0000256" key="6">
    <source>
        <dbReference type="ARBA" id="ARBA00022989"/>
    </source>
</evidence>
<keyword evidence="6 10" id="KW-1133">Transmembrane helix</keyword>
<sequence length="407" mass="46970">MPQKIAKIRKLSLDFVRDVYRDNAKIFLLPSKIAMQSLGFWPDNESILARTVTWFIFINVVLAEIFNIAYTLVHIKELIVAVIGALTVITNFETIVRLQIILLNKGVINKILIKVWKEFWPVKVLLSRKCDQIMTKSKILLSLVLIFTMAAIFSNTKMSLKPLLQHKLLFKSSFPFNSDALFIYEIIYTWQYFVDWFVMSMACAFDFFFISLMSVCITQYIVLQDVIRAVFSRESKRHRKIIFGEKGINMTDKEMLFECLKQHKLLIKICNDLENSISTAILLQFVVSVGANCIAFLILNIDSSLSMEVFPYCGAHLLQLFYFCYVGQNLTHESGNLSTAIYDSDWHLCYDLQLRKSLVLMIQRSQHDQCITAVGLIGLNLESFIKLIRLSFSIYTVLDSFLVADDK</sequence>
<dbReference type="GO" id="GO:0005886">
    <property type="term" value="C:plasma membrane"/>
    <property type="evidence" value="ECO:0007669"/>
    <property type="project" value="UniProtKB-SubCell"/>
</dbReference>
<dbReference type="EMBL" id="JASPKY010000486">
    <property type="protein sequence ID" value="KAK9695295.1"/>
    <property type="molecule type" value="Genomic_DNA"/>
</dbReference>
<protein>
    <recommendedName>
        <fullName evidence="10">Odorant receptor</fullName>
    </recommendedName>
</protein>
<evidence type="ECO:0000256" key="4">
    <source>
        <dbReference type="ARBA" id="ARBA00022692"/>
    </source>
</evidence>
<keyword evidence="3 10" id="KW-0716">Sensory transduction</keyword>
<keyword evidence="9 10" id="KW-0807">Transducer</keyword>
<accession>A0AAW1IYI3</accession>
<evidence type="ECO:0000313" key="12">
    <source>
        <dbReference type="Proteomes" id="UP001458880"/>
    </source>
</evidence>
<keyword evidence="7 10" id="KW-0472">Membrane</keyword>
<dbReference type="PANTHER" id="PTHR21137">
    <property type="entry name" value="ODORANT RECEPTOR"/>
    <property type="match status" value="1"/>
</dbReference>
<keyword evidence="4 10" id="KW-0812">Transmembrane</keyword>
<evidence type="ECO:0000256" key="9">
    <source>
        <dbReference type="ARBA" id="ARBA00023224"/>
    </source>
</evidence>
<dbReference type="PANTHER" id="PTHR21137:SF35">
    <property type="entry name" value="ODORANT RECEPTOR 19A-RELATED"/>
    <property type="match status" value="1"/>
</dbReference>
<dbReference type="AlphaFoldDB" id="A0AAW1IYI3"/>
<dbReference type="InterPro" id="IPR004117">
    <property type="entry name" value="7tm6_olfct_rcpt"/>
</dbReference>
<keyword evidence="2" id="KW-1003">Cell membrane</keyword>
<evidence type="ECO:0000256" key="5">
    <source>
        <dbReference type="ARBA" id="ARBA00022725"/>
    </source>
</evidence>
<feature type="transmembrane region" description="Helical" evidence="10">
    <location>
        <begin position="78"/>
        <end position="96"/>
    </location>
</feature>
<evidence type="ECO:0000256" key="2">
    <source>
        <dbReference type="ARBA" id="ARBA00022475"/>
    </source>
</evidence>
<comment type="similarity">
    <text evidence="10">Belongs to the insect chemoreceptor superfamily. Heteromeric odorant receptor channel (TC 1.A.69) family.</text>
</comment>
<evidence type="ECO:0000256" key="10">
    <source>
        <dbReference type="RuleBase" id="RU351113"/>
    </source>
</evidence>
<dbReference type="GO" id="GO:0007165">
    <property type="term" value="P:signal transduction"/>
    <property type="evidence" value="ECO:0007669"/>
    <property type="project" value="UniProtKB-KW"/>
</dbReference>
<reference evidence="11 12" key="1">
    <citation type="journal article" date="2024" name="BMC Genomics">
        <title>De novo assembly and annotation of Popillia japonica's genome with initial clues to its potential as an invasive pest.</title>
        <authorList>
            <person name="Cucini C."/>
            <person name="Boschi S."/>
            <person name="Funari R."/>
            <person name="Cardaioli E."/>
            <person name="Iannotti N."/>
            <person name="Marturano G."/>
            <person name="Paoli F."/>
            <person name="Bruttini M."/>
            <person name="Carapelli A."/>
            <person name="Frati F."/>
            <person name="Nardi F."/>
        </authorList>
    </citation>
    <scope>NUCLEOTIDE SEQUENCE [LARGE SCALE GENOMIC DNA]</scope>
    <source>
        <strain evidence="11">DMR45628</strain>
    </source>
</reference>
<proteinExistence type="inferred from homology"/>
<dbReference type="GO" id="GO:0004984">
    <property type="term" value="F:olfactory receptor activity"/>
    <property type="evidence" value="ECO:0007669"/>
    <property type="project" value="InterPro"/>
</dbReference>
<evidence type="ECO:0000256" key="8">
    <source>
        <dbReference type="ARBA" id="ARBA00023170"/>
    </source>
</evidence>
<evidence type="ECO:0000256" key="1">
    <source>
        <dbReference type="ARBA" id="ARBA00004651"/>
    </source>
</evidence>
<dbReference type="Pfam" id="PF02949">
    <property type="entry name" value="7tm_6"/>
    <property type="match status" value="1"/>
</dbReference>
<feature type="transmembrane region" description="Helical" evidence="10">
    <location>
        <begin position="281"/>
        <end position="301"/>
    </location>
</feature>
<evidence type="ECO:0000313" key="11">
    <source>
        <dbReference type="EMBL" id="KAK9695295.1"/>
    </source>
</evidence>
<dbReference type="Proteomes" id="UP001458880">
    <property type="component" value="Unassembled WGS sequence"/>
</dbReference>